<organism evidence="2 3">
    <name type="scientific">Wolfiporia cocos (strain MD-104)</name>
    <name type="common">Brown rot fungus</name>
    <dbReference type="NCBI Taxonomy" id="742152"/>
    <lineage>
        <taxon>Eukaryota</taxon>
        <taxon>Fungi</taxon>
        <taxon>Dikarya</taxon>
        <taxon>Basidiomycota</taxon>
        <taxon>Agaricomycotina</taxon>
        <taxon>Agaricomycetes</taxon>
        <taxon>Polyporales</taxon>
        <taxon>Phaeolaceae</taxon>
        <taxon>Wolfiporia</taxon>
    </lineage>
</organism>
<gene>
    <name evidence="2" type="ORF">WOLCODRAFT_93486</name>
</gene>
<evidence type="ECO:0000256" key="1">
    <source>
        <dbReference type="SAM" id="MobiDB-lite"/>
    </source>
</evidence>
<dbReference type="Pfam" id="PF00400">
    <property type="entry name" value="WD40"/>
    <property type="match status" value="2"/>
</dbReference>
<dbReference type="GO" id="GO:0032040">
    <property type="term" value="C:small-subunit processome"/>
    <property type="evidence" value="ECO:0007669"/>
    <property type="project" value="TreeGrafter"/>
</dbReference>
<accession>A0A2H3J3W4</accession>
<protein>
    <submittedName>
        <fullName evidence="2">WD40 repeat-like protein</fullName>
    </submittedName>
</protein>
<dbReference type="OMA" id="STYITEW"/>
<sequence length="908" mass="99109">MVEGTTLAVHRCRFVDFAPAAITALCFPPLPLPSVKGKKTAAASRRPLRFGTLAVGRANGNIELCEWTGLEHQVQAPQAWVVRKTLSGPYPSKVDSLAFVTRLPDQVAEDDVPTWANLRLFSAAGSSDLVEWDIEQGCIRRSISSQGGSIWCVSPNPSSTMLALGCEDGSVRLLSLEHDTLTHFRRLDRVKSRILSLAWGPPVPREAAKDRTDDSDTDDDDEDDWSDSWLVAGCSDSCLRKWDVNNGRVLDRMATDKIRGERTLVWAVGVLGDGTIVSGDSMGMVKFWDPRTCTQMDSFNGHAADVLCLTISPDGTAVYTSGVDQKITQFSLVKTSRSEPSTSLLSRSSYRWVQSCSRRMHSHDVRALAIWPPHAPVPAAHRRQFPIDIAPILASGGFDMSVVVTPAALPAATVTKVVNPLATSTSATFEDAYHRRLAYSSGTYNASAIHLARQARLLLCQRDASVTVWRILQRQSSLDMDETMAQSPDGGWERVLDMDLSFDTNITASAISDNGQWIAVSDWYETKLFRVSQEENGDLKPKRVRNFTSILQSHLPGHAPQTGASSLQFTPDSTKLVVATSTFSYVIIIDLGAGTGKPFPRVLRKFEQHRMRDVVVGNRVVKGKGRKLQSDESTPAENVEMVDAQERAEPAAPEDEEAGGNAPDDAPAPAPRNISIATITRMAISADGQWLATTDARCRTHVFNLDSVQHHALLPTVPAPVHALAFDAAGAGVLVLGLANNSIQVYDVEARAFPRWARALGEAAPQRFSHLHDPILGVTFDPGAEERAEGARRGSRAPRNALFWGATWLCRVKLDEDAGPGGFDRKRRRDGSGRRQASGTALANASAPTLGDDAQAHPQKNFKVVTHYRPILFVDFIGRSELVVVERPLVDVLTGLPPAFFRPKYGKS</sequence>
<dbReference type="GO" id="GO:0003723">
    <property type="term" value="F:RNA binding"/>
    <property type="evidence" value="ECO:0007669"/>
    <property type="project" value="TreeGrafter"/>
</dbReference>
<feature type="compositionally biased region" description="Acidic residues" evidence="1">
    <location>
        <begin position="215"/>
        <end position="224"/>
    </location>
</feature>
<dbReference type="InterPro" id="IPR046351">
    <property type="entry name" value="UTP4"/>
</dbReference>
<dbReference type="GO" id="GO:0000462">
    <property type="term" value="P:maturation of SSU-rRNA from tricistronic rRNA transcript (SSU-rRNA, 5.8S rRNA, LSU-rRNA)"/>
    <property type="evidence" value="ECO:0007669"/>
    <property type="project" value="InterPro"/>
</dbReference>
<dbReference type="InterPro" id="IPR036322">
    <property type="entry name" value="WD40_repeat_dom_sf"/>
</dbReference>
<dbReference type="InterPro" id="IPR015943">
    <property type="entry name" value="WD40/YVTN_repeat-like_dom_sf"/>
</dbReference>
<dbReference type="SUPFAM" id="SSF50969">
    <property type="entry name" value="YVTN repeat-like/Quinoprotein amine dehydrogenase"/>
    <property type="match status" value="1"/>
</dbReference>
<dbReference type="Proteomes" id="UP000218811">
    <property type="component" value="Unassembled WGS sequence"/>
</dbReference>
<feature type="region of interest" description="Disordered" evidence="1">
    <location>
        <begin position="623"/>
        <end position="671"/>
    </location>
</feature>
<dbReference type="EMBL" id="KB467831">
    <property type="protein sequence ID" value="PCH33429.1"/>
    <property type="molecule type" value="Genomic_DNA"/>
</dbReference>
<dbReference type="STRING" id="742152.A0A2H3J3W4"/>
<dbReference type="PANTHER" id="PTHR44163:SF1">
    <property type="entry name" value="U3 SMALL NUCLEOLAR RNA-ASSOCIATED PROTEIN 4 HOMOLOG"/>
    <property type="match status" value="1"/>
</dbReference>
<keyword evidence="3" id="KW-1185">Reference proteome</keyword>
<feature type="region of interest" description="Disordered" evidence="1">
    <location>
        <begin position="204"/>
        <end position="224"/>
    </location>
</feature>
<evidence type="ECO:0000313" key="2">
    <source>
        <dbReference type="EMBL" id="PCH33429.1"/>
    </source>
</evidence>
<dbReference type="SUPFAM" id="SSF50978">
    <property type="entry name" value="WD40 repeat-like"/>
    <property type="match status" value="1"/>
</dbReference>
<dbReference type="AlphaFoldDB" id="A0A2H3J3W4"/>
<reference evidence="2 3" key="1">
    <citation type="journal article" date="2012" name="Science">
        <title>The Paleozoic origin of enzymatic lignin decomposition reconstructed from 31 fungal genomes.</title>
        <authorList>
            <person name="Floudas D."/>
            <person name="Binder M."/>
            <person name="Riley R."/>
            <person name="Barry K."/>
            <person name="Blanchette R.A."/>
            <person name="Henrissat B."/>
            <person name="Martinez A.T."/>
            <person name="Otillar R."/>
            <person name="Spatafora J.W."/>
            <person name="Yadav J.S."/>
            <person name="Aerts A."/>
            <person name="Benoit I."/>
            <person name="Boyd A."/>
            <person name="Carlson A."/>
            <person name="Copeland A."/>
            <person name="Coutinho P.M."/>
            <person name="de Vries R.P."/>
            <person name="Ferreira P."/>
            <person name="Findley K."/>
            <person name="Foster B."/>
            <person name="Gaskell J."/>
            <person name="Glotzer D."/>
            <person name="Gorecki P."/>
            <person name="Heitman J."/>
            <person name="Hesse C."/>
            <person name="Hori C."/>
            <person name="Igarashi K."/>
            <person name="Jurgens J.A."/>
            <person name="Kallen N."/>
            <person name="Kersten P."/>
            <person name="Kohler A."/>
            <person name="Kuees U."/>
            <person name="Kumar T.K.A."/>
            <person name="Kuo A."/>
            <person name="LaButti K."/>
            <person name="Larrondo L.F."/>
            <person name="Lindquist E."/>
            <person name="Ling A."/>
            <person name="Lombard V."/>
            <person name="Lucas S."/>
            <person name="Lundell T."/>
            <person name="Martin R."/>
            <person name="McLaughlin D.J."/>
            <person name="Morgenstern I."/>
            <person name="Morin E."/>
            <person name="Murat C."/>
            <person name="Nagy L.G."/>
            <person name="Nolan M."/>
            <person name="Ohm R.A."/>
            <person name="Patyshakuliyeva A."/>
            <person name="Rokas A."/>
            <person name="Ruiz-Duenas F.J."/>
            <person name="Sabat G."/>
            <person name="Salamov A."/>
            <person name="Samejima M."/>
            <person name="Schmutz J."/>
            <person name="Slot J.C."/>
            <person name="St John F."/>
            <person name="Stenlid J."/>
            <person name="Sun H."/>
            <person name="Sun S."/>
            <person name="Syed K."/>
            <person name="Tsang A."/>
            <person name="Wiebenga A."/>
            <person name="Young D."/>
            <person name="Pisabarro A."/>
            <person name="Eastwood D.C."/>
            <person name="Martin F."/>
            <person name="Cullen D."/>
            <person name="Grigoriev I.V."/>
            <person name="Hibbett D.S."/>
        </authorList>
    </citation>
    <scope>NUCLEOTIDE SEQUENCE [LARGE SCALE GENOMIC DNA]</scope>
    <source>
        <strain evidence="2 3">MD-104</strain>
    </source>
</reference>
<dbReference type="OrthoDB" id="8883818at2759"/>
<proteinExistence type="predicted"/>
<evidence type="ECO:0000313" key="3">
    <source>
        <dbReference type="Proteomes" id="UP000218811"/>
    </source>
</evidence>
<feature type="region of interest" description="Disordered" evidence="1">
    <location>
        <begin position="820"/>
        <end position="855"/>
    </location>
</feature>
<dbReference type="SMART" id="SM00320">
    <property type="entry name" value="WD40"/>
    <property type="match status" value="8"/>
</dbReference>
<dbReference type="InterPro" id="IPR011044">
    <property type="entry name" value="Quino_amine_DH_bsu"/>
</dbReference>
<dbReference type="PANTHER" id="PTHR44163">
    <property type="entry name" value="U3 SMALL NUCLEOLAR RNA-ASSOCIATED PROTEIN 4 HOMOLOG"/>
    <property type="match status" value="1"/>
</dbReference>
<dbReference type="GO" id="GO:0030686">
    <property type="term" value="C:90S preribosome"/>
    <property type="evidence" value="ECO:0007669"/>
    <property type="project" value="InterPro"/>
</dbReference>
<dbReference type="InterPro" id="IPR001680">
    <property type="entry name" value="WD40_rpt"/>
</dbReference>
<dbReference type="Gene3D" id="2.130.10.10">
    <property type="entry name" value="YVTN repeat-like/Quinoprotein amine dehydrogenase"/>
    <property type="match status" value="3"/>
</dbReference>
<dbReference type="GO" id="GO:0034455">
    <property type="term" value="C:t-UTP complex"/>
    <property type="evidence" value="ECO:0007669"/>
    <property type="project" value="TreeGrafter"/>
</dbReference>
<name>A0A2H3J3W4_WOLCO</name>